<dbReference type="Gene3D" id="3.30.420.10">
    <property type="entry name" value="Ribonuclease H-like superfamily/Ribonuclease H"/>
    <property type="match status" value="1"/>
</dbReference>
<dbReference type="AlphaFoldDB" id="A0A520RXS4"/>
<organism evidence="2 3">
    <name type="scientific">OM182 bacterium</name>
    <dbReference type="NCBI Taxonomy" id="2510334"/>
    <lineage>
        <taxon>Bacteria</taxon>
        <taxon>Pseudomonadati</taxon>
        <taxon>Pseudomonadota</taxon>
        <taxon>Gammaproteobacteria</taxon>
        <taxon>OMG group</taxon>
        <taxon>OM182 clade</taxon>
    </lineage>
</organism>
<dbReference type="SUPFAM" id="SSF46689">
    <property type="entry name" value="Homeodomain-like"/>
    <property type="match status" value="1"/>
</dbReference>
<dbReference type="InterPro" id="IPR036397">
    <property type="entry name" value="RNaseH_sf"/>
</dbReference>
<dbReference type="Pfam" id="PF00665">
    <property type="entry name" value="rve"/>
    <property type="match status" value="1"/>
</dbReference>
<comment type="caution">
    <text evidence="2">The sequence shown here is derived from an EMBL/GenBank/DDBJ whole genome shotgun (WGS) entry which is preliminary data.</text>
</comment>
<dbReference type="PROSITE" id="PS50994">
    <property type="entry name" value="INTEGRASE"/>
    <property type="match status" value="1"/>
</dbReference>
<reference evidence="2 3" key="1">
    <citation type="submission" date="2019-02" db="EMBL/GenBank/DDBJ databases">
        <title>Prokaryotic population dynamics and viral predation in marine succession experiment using metagenomics: the confinement effect.</title>
        <authorList>
            <person name="Haro-Moreno J.M."/>
            <person name="Rodriguez-Valera F."/>
            <person name="Lopez-Perez M."/>
        </authorList>
    </citation>
    <scope>NUCLEOTIDE SEQUENCE [LARGE SCALE GENOMIC DNA]</scope>
    <source>
        <strain evidence="2">MED-G158</strain>
    </source>
</reference>
<dbReference type="GO" id="GO:0015074">
    <property type="term" value="P:DNA integration"/>
    <property type="evidence" value="ECO:0007669"/>
    <property type="project" value="InterPro"/>
</dbReference>
<dbReference type="InterPro" id="IPR036388">
    <property type="entry name" value="WH-like_DNA-bd_sf"/>
</dbReference>
<dbReference type="Gene3D" id="1.10.10.10">
    <property type="entry name" value="Winged helix-like DNA-binding domain superfamily/Winged helix DNA-binding domain"/>
    <property type="match status" value="1"/>
</dbReference>
<evidence type="ECO:0000313" key="3">
    <source>
        <dbReference type="Proteomes" id="UP000320404"/>
    </source>
</evidence>
<dbReference type="InterPro" id="IPR012337">
    <property type="entry name" value="RNaseH-like_sf"/>
</dbReference>
<dbReference type="SUPFAM" id="SSF53098">
    <property type="entry name" value="Ribonuclease H-like"/>
    <property type="match status" value="1"/>
</dbReference>
<accession>A0A520RXS4</accession>
<evidence type="ECO:0000259" key="1">
    <source>
        <dbReference type="PROSITE" id="PS50994"/>
    </source>
</evidence>
<protein>
    <submittedName>
        <fullName evidence="2">Transposase</fullName>
    </submittedName>
</protein>
<feature type="non-terminal residue" evidence="2">
    <location>
        <position position="178"/>
    </location>
</feature>
<dbReference type="Pfam" id="PF13565">
    <property type="entry name" value="HTH_32"/>
    <property type="match status" value="1"/>
</dbReference>
<evidence type="ECO:0000313" key="2">
    <source>
        <dbReference type="EMBL" id="RZO75030.1"/>
    </source>
</evidence>
<dbReference type="GO" id="GO:0003676">
    <property type="term" value="F:nucleic acid binding"/>
    <property type="evidence" value="ECO:0007669"/>
    <property type="project" value="InterPro"/>
</dbReference>
<proteinExistence type="predicted"/>
<dbReference type="EMBL" id="SHAH01000072">
    <property type="protein sequence ID" value="RZO75030.1"/>
    <property type="molecule type" value="Genomic_DNA"/>
</dbReference>
<name>A0A520RXS4_9GAMM</name>
<dbReference type="InterPro" id="IPR001584">
    <property type="entry name" value="Integrase_cat-core"/>
</dbReference>
<dbReference type="Proteomes" id="UP000320404">
    <property type="component" value="Unassembled WGS sequence"/>
</dbReference>
<dbReference type="InterPro" id="IPR009057">
    <property type="entry name" value="Homeodomain-like_sf"/>
</dbReference>
<sequence length="178" mass="21007">MRCSGSDKAAIQLLQNSNLSIKKTLERLDIHKPTFYNWLKRYQENGIDGLEDRKPAPKPIWNKITEEHRDSVIELALDKPDLSPREIAVSHTDEKDYYVSESNVCRLLKEQDLITRLAYILMQASDKFRQPTTRVNEMWQSDFTYFKIIGWGWYYLSTELDDYSRFIISWRLCTSMGA</sequence>
<gene>
    <name evidence="2" type="ORF">EVA69_04870</name>
</gene>
<feature type="domain" description="Integrase catalytic" evidence="1">
    <location>
        <begin position="127"/>
        <end position="178"/>
    </location>
</feature>